<dbReference type="EMBL" id="MHWP01000017">
    <property type="protein sequence ID" value="OHB10327.1"/>
    <property type="molecule type" value="Genomic_DNA"/>
</dbReference>
<comment type="caution">
    <text evidence="2">The sequence shown here is derived from an EMBL/GenBank/DDBJ whole genome shotgun (WGS) entry which is preliminary data.</text>
</comment>
<proteinExistence type="predicted"/>
<feature type="region of interest" description="Disordered" evidence="1">
    <location>
        <begin position="1"/>
        <end position="20"/>
    </location>
</feature>
<gene>
    <name evidence="2" type="ORF">A3H60_02625</name>
</gene>
<accession>A0A1G2ULN1</accession>
<dbReference type="Proteomes" id="UP000177202">
    <property type="component" value="Unassembled WGS sequence"/>
</dbReference>
<dbReference type="AlphaFoldDB" id="A0A1G2ULN1"/>
<evidence type="ECO:0000313" key="3">
    <source>
        <dbReference type="Proteomes" id="UP000177202"/>
    </source>
</evidence>
<evidence type="ECO:0000313" key="2">
    <source>
        <dbReference type="EMBL" id="OHB10327.1"/>
    </source>
</evidence>
<sequence length="66" mass="7835">MPKSQQPGRQRLSLDRLSPAERRQLERLGRKWHQRIQPMRDAIRESERITAEDLAVAINTRTEDEI</sequence>
<reference evidence="2 3" key="1">
    <citation type="journal article" date="2016" name="Nat. Commun.">
        <title>Thousands of microbial genomes shed light on interconnected biogeochemical processes in an aquifer system.</title>
        <authorList>
            <person name="Anantharaman K."/>
            <person name="Brown C.T."/>
            <person name="Hug L.A."/>
            <person name="Sharon I."/>
            <person name="Castelle C.J."/>
            <person name="Probst A.J."/>
            <person name="Thomas B.C."/>
            <person name="Singh A."/>
            <person name="Wilkins M.J."/>
            <person name="Karaoz U."/>
            <person name="Brodie E.L."/>
            <person name="Williams K.H."/>
            <person name="Hubbard S.S."/>
            <person name="Banfield J.F."/>
        </authorList>
    </citation>
    <scope>NUCLEOTIDE SEQUENCE [LARGE SCALE GENOMIC DNA]</scope>
</reference>
<protein>
    <submittedName>
        <fullName evidence="2">Uncharacterized protein</fullName>
    </submittedName>
</protein>
<name>A0A1G2ULN1_9BACT</name>
<evidence type="ECO:0000256" key="1">
    <source>
        <dbReference type="SAM" id="MobiDB-lite"/>
    </source>
</evidence>
<organism evidence="2 3">
    <name type="scientific">Candidatus Zambryskibacteria bacterium RIFCSPLOWO2_02_FULL_44_12b</name>
    <dbReference type="NCBI Taxonomy" id="1802772"/>
    <lineage>
        <taxon>Bacteria</taxon>
        <taxon>Candidatus Zambryskiibacteriota</taxon>
    </lineage>
</organism>